<comment type="caution">
    <text evidence="1">The sequence shown here is derived from an EMBL/GenBank/DDBJ whole genome shotgun (WGS) entry which is preliminary data.</text>
</comment>
<name>A0A645CHJ1_9ZZZZ</name>
<accession>A0A645CHJ1</accession>
<organism evidence="1">
    <name type="scientific">bioreactor metagenome</name>
    <dbReference type="NCBI Taxonomy" id="1076179"/>
    <lineage>
        <taxon>unclassified sequences</taxon>
        <taxon>metagenomes</taxon>
        <taxon>ecological metagenomes</taxon>
    </lineage>
</organism>
<proteinExistence type="predicted"/>
<evidence type="ECO:0000313" key="1">
    <source>
        <dbReference type="EMBL" id="MPM76364.1"/>
    </source>
</evidence>
<dbReference type="EMBL" id="VSSQ01027232">
    <property type="protein sequence ID" value="MPM76364.1"/>
    <property type="molecule type" value="Genomic_DNA"/>
</dbReference>
<reference evidence="1" key="1">
    <citation type="submission" date="2019-08" db="EMBL/GenBank/DDBJ databases">
        <authorList>
            <person name="Kucharzyk K."/>
            <person name="Murdoch R.W."/>
            <person name="Higgins S."/>
            <person name="Loffler F."/>
        </authorList>
    </citation>
    <scope>NUCLEOTIDE SEQUENCE</scope>
</reference>
<sequence>MQQLPRIHRYRYVGGACVGKHISGIFRGEPLPQLPVDLPYPLHGLLEQLPGLGIPAYRLRHDVCGLIQRHISLALLREGGYPVPDQLMRQGA</sequence>
<dbReference type="AlphaFoldDB" id="A0A645CHJ1"/>
<gene>
    <name evidence="1" type="ORF">SDC9_123362</name>
</gene>
<protein>
    <submittedName>
        <fullName evidence="1">Uncharacterized protein</fullName>
    </submittedName>
</protein>